<sequence length="463" mass="50444">MRLVFLALVAAQLSAATLYEPADGKIIFGAWVETEAASTVGPVTLGGDTPSAFNTRLGQNAGVFHMSQSIPLAISPFDQTQQTAPLNLLETTKTDAILFLTIYPSQTGATPYDLITDRDLQLLAWQLGNITDPTLSGRRVLLRFGPEMNGNWFAYGEQPTRYVAEYRRLVNAIRAVTRRVSFVWSPNAGNNYPFGVTRVADAELAALDTNKDGVFDSEDDPFSPYWPGEEYVDWVGTSLYWKGDAATGFPTKDNSRTPAGFFEQILQGSETLAVNRAYPFYTQYAERYKKPLVMSEGGAAFALYQDGPTATERLPVNAGQLAIQQSFWRSYLNTTLLRQFPRAKMFINFEHQKVFEDPLAGGTRGITRDYRITFDPAVLAGLKADLTALGATVQWAGPYVAGYDWLTGAGGPNNATAPAATSAPVKTDGPPATTGAVATTSKSDAMRSVTRVLVFGVWLALVF</sequence>
<dbReference type="AlphaFoldDB" id="A0A507DNZ4"/>
<accession>A0A507DNZ4</accession>
<organism evidence="8 9">
    <name type="scientific">Chytriomyces confervae</name>
    <dbReference type="NCBI Taxonomy" id="246404"/>
    <lineage>
        <taxon>Eukaryota</taxon>
        <taxon>Fungi</taxon>
        <taxon>Fungi incertae sedis</taxon>
        <taxon>Chytridiomycota</taxon>
        <taxon>Chytridiomycota incertae sedis</taxon>
        <taxon>Chytridiomycetes</taxon>
        <taxon>Chytridiales</taxon>
        <taxon>Chytriomycetaceae</taxon>
        <taxon>Chytriomyces</taxon>
    </lineage>
</organism>
<feature type="domain" description="GH26" evidence="7">
    <location>
        <begin position="9"/>
        <end position="375"/>
    </location>
</feature>
<evidence type="ECO:0000313" key="8">
    <source>
        <dbReference type="EMBL" id="TPX53392.1"/>
    </source>
</evidence>
<dbReference type="Pfam" id="PF02156">
    <property type="entry name" value="Glyco_hydro_26"/>
    <property type="match status" value="1"/>
</dbReference>
<feature type="signal peptide" evidence="6">
    <location>
        <begin position="1"/>
        <end position="16"/>
    </location>
</feature>
<dbReference type="Proteomes" id="UP000320333">
    <property type="component" value="Unassembled WGS sequence"/>
</dbReference>
<gene>
    <name evidence="8" type="ORF">CcCBS67573_g09709</name>
</gene>
<feature type="active site" description="Nucleophile" evidence="4">
    <location>
        <position position="296"/>
    </location>
</feature>
<feature type="active site" description="Proton donor" evidence="4">
    <location>
        <position position="147"/>
    </location>
</feature>
<dbReference type="PROSITE" id="PS51764">
    <property type="entry name" value="GH26"/>
    <property type="match status" value="1"/>
</dbReference>
<dbReference type="OrthoDB" id="428177at2759"/>
<dbReference type="InterPro" id="IPR017853">
    <property type="entry name" value="GH"/>
</dbReference>
<dbReference type="Gene3D" id="3.20.20.80">
    <property type="entry name" value="Glycosidases"/>
    <property type="match status" value="1"/>
</dbReference>
<dbReference type="EMBL" id="QEAP01000954">
    <property type="protein sequence ID" value="TPX53392.1"/>
    <property type="molecule type" value="Genomic_DNA"/>
</dbReference>
<evidence type="ECO:0000256" key="2">
    <source>
        <dbReference type="ARBA" id="ARBA00022801"/>
    </source>
</evidence>
<name>A0A507DNZ4_9FUNG</name>
<evidence type="ECO:0000259" key="7">
    <source>
        <dbReference type="PROSITE" id="PS51764"/>
    </source>
</evidence>
<evidence type="ECO:0000256" key="1">
    <source>
        <dbReference type="ARBA" id="ARBA00007754"/>
    </source>
</evidence>
<comment type="similarity">
    <text evidence="1 4">Belongs to the glycosyl hydrolase 26 family.</text>
</comment>
<evidence type="ECO:0000256" key="3">
    <source>
        <dbReference type="ARBA" id="ARBA00023295"/>
    </source>
</evidence>
<dbReference type="GO" id="GO:0006080">
    <property type="term" value="P:substituted mannan metabolic process"/>
    <property type="evidence" value="ECO:0007669"/>
    <property type="project" value="InterPro"/>
</dbReference>
<protein>
    <recommendedName>
        <fullName evidence="7">GH26 domain-containing protein</fullName>
    </recommendedName>
</protein>
<feature type="chain" id="PRO_5021343097" description="GH26 domain-containing protein" evidence="6">
    <location>
        <begin position="17"/>
        <end position="463"/>
    </location>
</feature>
<dbReference type="PANTHER" id="PTHR40079">
    <property type="entry name" value="MANNAN ENDO-1,4-BETA-MANNOSIDASE E-RELATED"/>
    <property type="match status" value="1"/>
</dbReference>
<evidence type="ECO:0000256" key="5">
    <source>
        <dbReference type="SAM" id="MobiDB-lite"/>
    </source>
</evidence>
<evidence type="ECO:0000313" key="9">
    <source>
        <dbReference type="Proteomes" id="UP000320333"/>
    </source>
</evidence>
<keyword evidence="9" id="KW-1185">Reference proteome</keyword>
<dbReference type="InterPro" id="IPR000805">
    <property type="entry name" value="Glyco_hydro_26"/>
</dbReference>
<evidence type="ECO:0000256" key="6">
    <source>
        <dbReference type="SAM" id="SignalP"/>
    </source>
</evidence>
<comment type="caution">
    <text evidence="8">The sequence shown here is derived from an EMBL/GenBank/DDBJ whole genome shotgun (WGS) entry which is preliminary data.</text>
</comment>
<evidence type="ECO:0000256" key="4">
    <source>
        <dbReference type="PROSITE-ProRule" id="PRU01100"/>
    </source>
</evidence>
<dbReference type="SUPFAM" id="SSF51445">
    <property type="entry name" value="(Trans)glycosidases"/>
    <property type="match status" value="1"/>
</dbReference>
<dbReference type="InterPro" id="IPR022790">
    <property type="entry name" value="GH26_dom"/>
</dbReference>
<dbReference type="STRING" id="246404.A0A507DNZ4"/>
<proteinExistence type="inferred from homology"/>
<reference evidence="8 9" key="1">
    <citation type="journal article" date="2019" name="Sci. Rep.">
        <title>Comparative genomics of chytrid fungi reveal insights into the obligate biotrophic and pathogenic lifestyle of Synchytrium endobioticum.</title>
        <authorList>
            <person name="van de Vossenberg B.T.L.H."/>
            <person name="Warris S."/>
            <person name="Nguyen H.D.T."/>
            <person name="van Gent-Pelzer M.P.E."/>
            <person name="Joly D.L."/>
            <person name="van de Geest H.C."/>
            <person name="Bonants P.J.M."/>
            <person name="Smith D.S."/>
            <person name="Levesque C.A."/>
            <person name="van der Lee T.A.J."/>
        </authorList>
    </citation>
    <scope>NUCLEOTIDE SEQUENCE [LARGE SCALE GENOMIC DNA]</scope>
    <source>
        <strain evidence="8 9">CBS 675.73</strain>
    </source>
</reference>
<keyword evidence="6" id="KW-0732">Signal</keyword>
<keyword evidence="3 4" id="KW-0326">Glycosidase</keyword>
<keyword evidence="2 4" id="KW-0378">Hydrolase</keyword>
<dbReference type="PANTHER" id="PTHR40079:SF4">
    <property type="entry name" value="GH26 DOMAIN-CONTAINING PROTEIN-RELATED"/>
    <property type="match status" value="1"/>
</dbReference>
<feature type="region of interest" description="Disordered" evidence="5">
    <location>
        <begin position="417"/>
        <end position="439"/>
    </location>
</feature>
<dbReference type="GO" id="GO:0016985">
    <property type="term" value="F:mannan endo-1,4-beta-mannosidase activity"/>
    <property type="evidence" value="ECO:0007669"/>
    <property type="project" value="InterPro"/>
</dbReference>